<keyword evidence="5 12" id="KW-0963">Cytoplasm</keyword>
<evidence type="ECO:0000256" key="6">
    <source>
        <dbReference type="ARBA" id="ARBA00022605"/>
    </source>
</evidence>
<sequence>MAHAHGTPLGGVHVPLVTPFTADGGVALDALEGLAHRVIDDGAAGLVALGTTAEAATLDADEKRAVVDLCATVCRERSVALVVGTGSNDTRHTLEALRELTRWPGATAALVPVPYFTRPSEAGVVAHFTRLAAETPLPLVVYNIPHRTGRTLAAPALRELAALPAIIGVKHAVAGVDEDTLDLLGSPIDGFAVLAGDDLFASPMLALGAAGGILATAQLAPRHFVTLESAWRAGDVPRARPLGHSLAALAAAAFAEPNPTVLKGVLHARGQIPTPTVRLPLLPAHPESVEAALRRLEELDS</sequence>
<accession>A0A853A2S8</accession>
<comment type="function">
    <text evidence="1 12">Catalyzes the condensation of (S)-aspartate-beta-semialdehyde [(S)-ASA] and pyruvate to 4-hydroxy-tetrahydrodipicolinate (HTPA).</text>
</comment>
<gene>
    <name evidence="12" type="primary">dapA</name>
    <name evidence="16" type="ORF">FHU37_001711</name>
</gene>
<evidence type="ECO:0000256" key="11">
    <source>
        <dbReference type="ARBA" id="ARBA00047836"/>
    </source>
</evidence>
<keyword evidence="10 12" id="KW-0704">Schiff base</keyword>
<evidence type="ECO:0000256" key="3">
    <source>
        <dbReference type="ARBA" id="ARBA00007592"/>
    </source>
</evidence>
<keyword evidence="17" id="KW-1185">Reference proteome</keyword>
<dbReference type="InterPro" id="IPR013785">
    <property type="entry name" value="Aldolase_TIM"/>
</dbReference>
<comment type="pathway">
    <text evidence="2 12">Amino-acid biosynthesis; L-lysine biosynthesis via DAP pathway; (S)-tetrahydrodipicolinate from L-aspartate: step 3/4.</text>
</comment>
<keyword evidence="7 12" id="KW-0220">Diaminopimelate biosynthesis</keyword>
<dbReference type="SMART" id="SM01130">
    <property type="entry name" value="DHDPS"/>
    <property type="match status" value="1"/>
</dbReference>
<keyword evidence="9 12" id="KW-0456">Lyase</keyword>
<dbReference type="Pfam" id="PF00701">
    <property type="entry name" value="DHDPS"/>
    <property type="match status" value="1"/>
</dbReference>
<evidence type="ECO:0000256" key="4">
    <source>
        <dbReference type="ARBA" id="ARBA00012086"/>
    </source>
</evidence>
<comment type="catalytic activity">
    <reaction evidence="11 12">
        <text>L-aspartate 4-semialdehyde + pyruvate = (2S,4S)-4-hydroxy-2,3,4,5-tetrahydrodipicolinate + H2O + H(+)</text>
        <dbReference type="Rhea" id="RHEA:34171"/>
        <dbReference type="ChEBI" id="CHEBI:15361"/>
        <dbReference type="ChEBI" id="CHEBI:15377"/>
        <dbReference type="ChEBI" id="CHEBI:15378"/>
        <dbReference type="ChEBI" id="CHEBI:67139"/>
        <dbReference type="ChEBI" id="CHEBI:537519"/>
        <dbReference type="EC" id="4.3.3.7"/>
    </reaction>
</comment>
<dbReference type="EMBL" id="JACBZD010000001">
    <property type="protein sequence ID" value="NYI04768.1"/>
    <property type="molecule type" value="Genomic_DNA"/>
</dbReference>
<evidence type="ECO:0000313" key="17">
    <source>
        <dbReference type="Proteomes" id="UP000567795"/>
    </source>
</evidence>
<dbReference type="GO" id="GO:0009089">
    <property type="term" value="P:lysine biosynthetic process via diaminopimelate"/>
    <property type="evidence" value="ECO:0007669"/>
    <property type="project" value="UniProtKB-UniRule"/>
</dbReference>
<dbReference type="PIRSF" id="PIRSF001365">
    <property type="entry name" value="DHDPS"/>
    <property type="match status" value="1"/>
</dbReference>
<dbReference type="AlphaFoldDB" id="A0A853A2S8"/>
<evidence type="ECO:0000256" key="2">
    <source>
        <dbReference type="ARBA" id="ARBA00005120"/>
    </source>
</evidence>
<evidence type="ECO:0000256" key="13">
    <source>
        <dbReference type="PIRNR" id="PIRNR001365"/>
    </source>
</evidence>
<evidence type="ECO:0000256" key="1">
    <source>
        <dbReference type="ARBA" id="ARBA00003294"/>
    </source>
</evidence>
<dbReference type="GO" id="GO:0005737">
    <property type="term" value="C:cytoplasm"/>
    <property type="evidence" value="ECO:0007669"/>
    <property type="project" value="UniProtKB-SubCell"/>
</dbReference>
<feature type="site" description="Part of a proton relay during catalysis" evidence="12">
    <location>
        <position position="51"/>
    </location>
</feature>
<feature type="binding site" evidence="12 15">
    <location>
        <position position="52"/>
    </location>
    <ligand>
        <name>pyruvate</name>
        <dbReference type="ChEBI" id="CHEBI:15361"/>
    </ligand>
</feature>
<dbReference type="PRINTS" id="PR00146">
    <property type="entry name" value="DHPICSNTHASE"/>
</dbReference>
<feature type="binding site" evidence="12 15">
    <location>
        <position position="213"/>
    </location>
    <ligand>
        <name>pyruvate</name>
        <dbReference type="ChEBI" id="CHEBI:15361"/>
    </ligand>
</feature>
<proteinExistence type="inferred from homology"/>
<evidence type="ECO:0000256" key="5">
    <source>
        <dbReference type="ARBA" id="ARBA00022490"/>
    </source>
</evidence>
<comment type="subunit">
    <text evidence="12">Homotetramer; dimer of dimers.</text>
</comment>
<dbReference type="GO" id="GO:0019877">
    <property type="term" value="P:diaminopimelate biosynthetic process"/>
    <property type="evidence" value="ECO:0007669"/>
    <property type="project" value="UniProtKB-UniRule"/>
</dbReference>
<feature type="active site" description="Schiff-base intermediate with substrate" evidence="12 14">
    <location>
        <position position="170"/>
    </location>
</feature>
<dbReference type="InterPro" id="IPR005263">
    <property type="entry name" value="DapA"/>
</dbReference>
<dbReference type="SUPFAM" id="SSF51569">
    <property type="entry name" value="Aldolase"/>
    <property type="match status" value="1"/>
</dbReference>
<dbReference type="InterPro" id="IPR020625">
    <property type="entry name" value="Schiff_base-form_aldolases_AS"/>
</dbReference>
<dbReference type="PANTHER" id="PTHR12128:SF66">
    <property type="entry name" value="4-HYDROXY-2-OXOGLUTARATE ALDOLASE, MITOCHONDRIAL"/>
    <property type="match status" value="1"/>
</dbReference>
<dbReference type="RefSeq" id="WP_179813620.1">
    <property type="nucleotide sequence ID" value="NZ_JACBZD010000001.1"/>
</dbReference>
<evidence type="ECO:0000256" key="9">
    <source>
        <dbReference type="ARBA" id="ARBA00023239"/>
    </source>
</evidence>
<dbReference type="HAMAP" id="MF_00418">
    <property type="entry name" value="DapA"/>
    <property type="match status" value="1"/>
</dbReference>
<organism evidence="16 17">
    <name type="scientific">Allostreptomyces psammosilenae</name>
    <dbReference type="NCBI Taxonomy" id="1892865"/>
    <lineage>
        <taxon>Bacteria</taxon>
        <taxon>Bacillati</taxon>
        <taxon>Actinomycetota</taxon>
        <taxon>Actinomycetes</taxon>
        <taxon>Kitasatosporales</taxon>
        <taxon>Streptomycetaceae</taxon>
        <taxon>Allostreptomyces</taxon>
    </lineage>
</organism>
<dbReference type="Gene3D" id="3.20.20.70">
    <property type="entry name" value="Aldolase class I"/>
    <property type="match status" value="1"/>
</dbReference>
<evidence type="ECO:0000256" key="15">
    <source>
        <dbReference type="PIRSR" id="PIRSR001365-2"/>
    </source>
</evidence>
<name>A0A853A2S8_9ACTN</name>
<dbReference type="PROSITE" id="PS00666">
    <property type="entry name" value="DHDPS_2"/>
    <property type="match status" value="1"/>
</dbReference>
<evidence type="ECO:0000313" key="16">
    <source>
        <dbReference type="EMBL" id="NYI04768.1"/>
    </source>
</evidence>
<dbReference type="PANTHER" id="PTHR12128">
    <property type="entry name" value="DIHYDRODIPICOLINATE SYNTHASE"/>
    <property type="match status" value="1"/>
</dbReference>
<comment type="subcellular location">
    <subcellularLocation>
        <location evidence="12">Cytoplasm</location>
    </subcellularLocation>
</comment>
<dbReference type="GO" id="GO:0008840">
    <property type="term" value="F:4-hydroxy-tetrahydrodipicolinate synthase activity"/>
    <property type="evidence" value="ECO:0007669"/>
    <property type="project" value="UniProtKB-UniRule"/>
</dbReference>
<evidence type="ECO:0000256" key="12">
    <source>
        <dbReference type="HAMAP-Rule" id="MF_00418"/>
    </source>
</evidence>
<dbReference type="UniPathway" id="UPA00034">
    <property type="reaction ID" value="UER00017"/>
</dbReference>
<comment type="caution">
    <text evidence="12">Lacks conserved residue(s) required for the propagation of feature annotation.</text>
</comment>
<evidence type="ECO:0000256" key="7">
    <source>
        <dbReference type="ARBA" id="ARBA00022915"/>
    </source>
</evidence>
<protein>
    <recommendedName>
        <fullName evidence="4 12">4-hydroxy-tetrahydrodipicolinate synthase</fullName>
        <shortName evidence="12">HTPA synthase</shortName>
        <ecNumber evidence="4 12">4.3.3.7</ecNumber>
    </recommendedName>
</protein>
<dbReference type="Proteomes" id="UP000567795">
    <property type="component" value="Unassembled WGS sequence"/>
</dbReference>
<comment type="similarity">
    <text evidence="3 12 13">Belongs to the DapA family.</text>
</comment>
<keyword evidence="6 12" id="KW-0028">Amino-acid biosynthesis</keyword>
<evidence type="ECO:0000256" key="10">
    <source>
        <dbReference type="ARBA" id="ARBA00023270"/>
    </source>
</evidence>
<evidence type="ECO:0000256" key="8">
    <source>
        <dbReference type="ARBA" id="ARBA00023154"/>
    </source>
</evidence>
<reference evidence="16 17" key="1">
    <citation type="submission" date="2020-07" db="EMBL/GenBank/DDBJ databases">
        <title>Sequencing the genomes of 1000 actinobacteria strains.</title>
        <authorList>
            <person name="Klenk H.-P."/>
        </authorList>
    </citation>
    <scope>NUCLEOTIDE SEQUENCE [LARGE SCALE GENOMIC DNA]</scope>
    <source>
        <strain evidence="16 17">DSM 42178</strain>
    </source>
</reference>
<feature type="active site" description="Proton donor/acceptor" evidence="12 14">
    <location>
        <position position="142"/>
    </location>
</feature>
<comment type="caution">
    <text evidence="16">The sequence shown here is derived from an EMBL/GenBank/DDBJ whole genome shotgun (WGS) entry which is preliminary data.</text>
</comment>
<comment type="caution">
    <text evidence="12">Was originally thought to be a dihydrodipicolinate synthase (DHDPS), catalyzing the condensation of (S)-aspartate-beta-semialdehyde [(S)-ASA] and pyruvate to dihydrodipicolinate (DHDP). However, it was shown in E.coli that the product of the enzymatic reaction is not dihydrodipicolinate but in fact (4S)-4-hydroxy-2,3,4,5-tetrahydro-(2S)-dipicolinic acid (HTPA), and that the consecutive dehydration reaction leading to DHDP is not spontaneous but catalyzed by DapB.</text>
</comment>
<keyword evidence="8 12" id="KW-0457">Lysine biosynthesis</keyword>
<dbReference type="InterPro" id="IPR002220">
    <property type="entry name" value="DapA-like"/>
</dbReference>
<evidence type="ECO:0000256" key="14">
    <source>
        <dbReference type="PIRSR" id="PIRSR001365-1"/>
    </source>
</evidence>
<dbReference type="EC" id="4.3.3.7" evidence="4 12"/>